<dbReference type="PATRIC" id="fig|543877.4.peg.846"/>
<dbReference type="KEGG" id="amx:AM2010_837"/>
<keyword evidence="4" id="KW-1185">Reference proteome</keyword>
<dbReference type="RefSeq" id="WP_047806010.1">
    <property type="nucleotide sequence ID" value="NZ_CP011805.1"/>
</dbReference>
<proteinExistence type="predicted"/>
<name>A0A0G3X5V3_9SPHN</name>
<reference evidence="3 4" key="1">
    <citation type="submission" date="2015-06" db="EMBL/GenBank/DDBJ databases">
        <authorList>
            <person name="Kim K.M."/>
        </authorList>
    </citation>
    <scope>NUCLEOTIDE SEQUENCE [LARGE SCALE GENOMIC DNA]</scope>
    <source>
        <strain evidence="3 4">KCTC 22370</strain>
    </source>
</reference>
<evidence type="ECO:0000313" key="3">
    <source>
        <dbReference type="EMBL" id="AKM06915.1"/>
    </source>
</evidence>
<dbReference type="OrthoDB" id="7428389at2"/>
<feature type="region of interest" description="Disordered" evidence="1">
    <location>
        <begin position="1"/>
        <end position="22"/>
    </location>
</feature>
<dbReference type="Proteomes" id="UP000037643">
    <property type="component" value="Chromosome"/>
</dbReference>
<accession>A0A0G3X5V3</accession>
<evidence type="ECO:0000256" key="1">
    <source>
        <dbReference type="SAM" id="MobiDB-lite"/>
    </source>
</evidence>
<protein>
    <submittedName>
        <fullName evidence="3">Uncharacterized protein</fullName>
    </submittedName>
</protein>
<dbReference type="EMBL" id="CP011805">
    <property type="protein sequence ID" value="AKM06915.1"/>
    <property type="molecule type" value="Genomic_DNA"/>
</dbReference>
<dbReference type="STRING" id="543877.AM2010_837"/>
<dbReference type="AlphaFoldDB" id="A0A0G3X5V3"/>
<keyword evidence="2" id="KW-0812">Transmembrane</keyword>
<evidence type="ECO:0000313" key="4">
    <source>
        <dbReference type="Proteomes" id="UP000037643"/>
    </source>
</evidence>
<gene>
    <name evidence="3" type="ORF">AM2010_837</name>
</gene>
<feature type="transmembrane region" description="Helical" evidence="2">
    <location>
        <begin position="44"/>
        <end position="63"/>
    </location>
</feature>
<keyword evidence="2" id="KW-0472">Membrane</keyword>
<evidence type="ECO:0000256" key="2">
    <source>
        <dbReference type="SAM" id="Phobius"/>
    </source>
</evidence>
<sequence>MADTEKREELKNRIEAGQQRHADRTVADYAREARDSATAFVKEHPIATVAGGVAFGVLIAAIVPGPGRRMRKKATQRGSALAVMLAELGAAYGASLLDNLGSAARAGGDRLEDLGDAIGDGARDLRREAALQTETVRESARRLTRDVGEKTGRRMRDLRTRISH</sequence>
<keyword evidence="2" id="KW-1133">Transmembrane helix</keyword>
<organism evidence="3 4">
    <name type="scientific">Pelagerythrobacter marensis</name>
    <dbReference type="NCBI Taxonomy" id="543877"/>
    <lineage>
        <taxon>Bacteria</taxon>
        <taxon>Pseudomonadati</taxon>
        <taxon>Pseudomonadota</taxon>
        <taxon>Alphaproteobacteria</taxon>
        <taxon>Sphingomonadales</taxon>
        <taxon>Erythrobacteraceae</taxon>
        <taxon>Pelagerythrobacter</taxon>
    </lineage>
</organism>